<feature type="signal peptide" evidence="1">
    <location>
        <begin position="1"/>
        <end position="19"/>
    </location>
</feature>
<dbReference type="PROSITE" id="PS50940">
    <property type="entry name" value="CHIT_BIND_II"/>
    <property type="match status" value="1"/>
</dbReference>
<keyword evidence="1" id="KW-0732">Signal</keyword>
<dbReference type="AlphaFoldDB" id="A0A0K2T194"/>
<dbReference type="GO" id="GO:0005576">
    <property type="term" value="C:extracellular region"/>
    <property type="evidence" value="ECO:0007669"/>
    <property type="project" value="InterPro"/>
</dbReference>
<dbReference type="Gene3D" id="2.170.140.10">
    <property type="entry name" value="Chitin binding domain"/>
    <property type="match status" value="1"/>
</dbReference>
<dbReference type="InterPro" id="IPR036508">
    <property type="entry name" value="Chitin-bd_dom_sf"/>
</dbReference>
<evidence type="ECO:0000256" key="1">
    <source>
        <dbReference type="SAM" id="SignalP"/>
    </source>
</evidence>
<feature type="domain" description="Chitin-binding type-2" evidence="2">
    <location>
        <begin position="148"/>
        <end position="208"/>
    </location>
</feature>
<dbReference type="EMBL" id="HACA01002209">
    <property type="protein sequence ID" value="CDW19570.1"/>
    <property type="molecule type" value="Transcribed_RNA"/>
</dbReference>
<name>A0A0K2T194_LEPSM</name>
<feature type="chain" id="PRO_5005487336" description="Chitin-binding type-2 domain-containing protein" evidence="1">
    <location>
        <begin position="20"/>
        <end position="261"/>
    </location>
</feature>
<dbReference type="Pfam" id="PF01607">
    <property type="entry name" value="CBM_14"/>
    <property type="match status" value="1"/>
</dbReference>
<dbReference type="OrthoDB" id="10059269at2759"/>
<dbReference type="GO" id="GO:0008061">
    <property type="term" value="F:chitin binding"/>
    <property type="evidence" value="ECO:0007669"/>
    <property type="project" value="InterPro"/>
</dbReference>
<gene>
    <name evidence="3" type="primary">CG14880</name>
</gene>
<protein>
    <recommendedName>
        <fullName evidence="2">Chitin-binding type-2 domain-containing protein</fullName>
    </recommendedName>
</protein>
<proteinExistence type="predicted"/>
<dbReference type="InterPro" id="IPR002557">
    <property type="entry name" value="Chitin-bd_dom"/>
</dbReference>
<dbReference type="SUPFAM" id="SSF57625">
    <property type="entry name" value="Invertebrate chitin-binding proteins"/>
    <property type="match status" value="1"/>
</dbReference>
<dbReference type="SMART" id="SM00494">
    <property type="entry name" value="ChtBD2"/>
    <property type="match status" value="1"/>
</dbReference>
<accession>A0A0K2T194</accession>
<organism evidence="3">
    <name type="scientific">Lepeophtheirus salmonis</name>
    <name type="common">Salmon louse</name>
    <name type="synonym">Caligus salmonis</name>
    <dbReference type="NCBI Taxonomy" id="72036"/>
    <lineage>
        <taxon>Eukaryota</taxon>
        <taxon>Metazoa</taxon>
        <taxon>Ecdysozoa</taxon>
        <taxon>Arthropoda</taxon>
        <taxon>Crustacea</taxon>
        <taxon>Multicrustacea</taxon>
        <taxon>Hexanauplia</taxon>
        <taxon>Copepoda</taxon>
        <taxon>Siphonostomatoida</taxon>
        <taxon>Caligidae</taxon>
        <taxon>Lepeophtheirus</taxon>
    </lineage>
</organism>
<sequence length="261" mass="29392">MIRLSTLFLVSSLLWNTDSANIRRKRELFRDNVDPKDGGKVPESNINRLELNKLDAMGLRDTRGKFMSERLKNTILSDKAGGSTPFGSVSASELSNPGFFSPAGYYEEEEEYVYEPPKPKGPVLLKERPNEVKEIQPVPITIHEVYTSFDCRSVPHSDRHYADTETGCTTYHFCHANGKQDSFTCPTGTIFNEYLGTCDHTSAVKCSSAGKGYESISTVPYKSYHTNTYAPAHNYYADSSSQYSSEYYSSPSYSYDGYNHY</sequence>
<reference evidence="3" key="1">
    <citation type="submission" date="2014-05" db="EMBL/GenBank/DDBJ databases">
        <authorList>
            <person name="Chronopoulou M."/>
        </authorList>
    </citation>
    <scope>NUCLEOTIDE SEQUENCE</scope>
    <source>
        <tissue evidence="3">Whole organism</tissue>
    </source>
</reference>
<evidence type="ECO:0000313" key="3">
    <source>
        <dbReference type="EMBL" id="CDW19570.1"/>
    </source>
</evidence>
<evidence type="ECO:0000259" key="2">
    <source>
        <dbReference type="PROSITE" id="PS50940"/>
    </source>
</evidence>